<keyword evidence="2 5" id="KW-0812">Transmembrane</keyword>
<name>A0ABT4W2S1_9RHOB</name>
<sequence>MSVIQFATLLVLTLYLIAFFAGSALAAKSAGRSIWLFGSARGVDRLAAIGFRASFALALAGPLLYAIAPTLPEFDPLWRPNPEWLALPGHLIAVSGAMLAFAAQMAMGASWRVGVRAEATGDLVSEGIYTLSRNPTFLGQTALLIGVAFAVPTIPGIIAALLFFSSAQIQIRSEEAALLQTHGQAFKVFCARTPRWIGSPRRNLRKE</sequence>
<keyword evidence="3 5" id="KW-1133">Transmembrane helix</keyword>
<dbReference type="RefSeq" id="WP_271054517.1">
    <property type="nucleotide sequence ID" value="NZ_JAQIIO010000006.1"/>
</dbReference>
<evidence type="ECO:0000313" key="7">
    <source>
        <dbReference type="Proteomes" id="UP001528040"/>
    </source>
</evidence>
<dbReference type="InterPro" id="IPR007318">
    <property type="entry name" value="Phopholipid_MeTrfase"/>
</dbReference>
<keyword evidence="4 5" id="KW-0472">Membrane</keyword>
<gene>
    <name evidence="6" type="ORF">O2N63_12010</name>
</gene>
<accession>A0ABT4W2S1</accession>
<dbReference type="Proteomes" id="UP001528040">
    <property type="component" value="Unassembled WGS sequence"/>
</dbReference>
<evidence type="ECO:0000256" key="4">
    <source>
        <dbReference type="ARBA" id="ARBA00023136"/>
    </source>
</evidence>
<feature type="transmembrane region" description="Helical" evidence="5">
    <location>
        <begin position="50"/>
        <end position="72"/>
    </location>
</feature>
<feature type="transmembrane region" description="Helical" evidence="5">
    <location>
        <begin position="84"/>
        <end position="107"/>
    </location>
</feature>
<comment type="caution">
    <text evidence="6">The sequence shown here is derived from an EMBL/GenBank/DDBJ whole genome shotgun (WGS) entry which is preliminary data.</text>
</comment>
<proteinExistence type="predicted"/>
<keyword evidence="7" id="KW-1185">Reference proteome</keyword>
<reference evidence="6 7" key="1">
    <citation type="submission" date="2023-01" db="EMBL/GenBank/DDBJ databases">
        <authorList>
            <person name="Yoon J.-W."/>
        </authorList>
    </citation>
    <scope>NUCLEOTIDE SEQUENCE [LARGE SCALE GENOMIC DNA]</scope>
    <source>
        <strain evidence="6 7">KMU-50</strain>
    </source>
</reference>
<dbReference type="EMBL" id="JAQIIO010000006">
    <property type="protein sequence ID" value="MDA5094809.1"/>
    <property type="molecule type" value="Genomic_DNA"/>
</dbReference>
<protein>
    <submittedName>
        <fullName evidence="6">Isoprenylcysteine carboxylmethyltransferase family protein</fullName>
    </submittedName>
</protein>
<dbReference type="Gene3D" id="1.20.120.1630">
    <property type="match status" value="1"/>
</dbReference>
<evidence type="ECO:0000256" key="1">
    <source>
        <dbReference type="ARBA" id="ARBA00004127"/>
    </source>
</evidence>
<organism evidence="6 7">
    <name type="scientific">Aliiroseovarius salicola</name>
    <dbReference type="NCBI Taxonomy" id="3009082"/>
    <lineage>
        <taxon>Bacteria</taxon>
        <taxon>Pseudomonadati</taxon>
        <taxon>Pseudomonadota</taxon>
        <taxon>Alphaproteobacteria</taxon>
        <taxon>Rhodobacterales</taxon>
        <taxon>Paracoccaceae</taxon>
        <taxon>Aliiroseovarius</taxon>
    </lineage>
</organism>
<feature type="transmembrane region" description="Helical" evidence="5">
    <location>
        <begin position="142"/>
        <end position="164"/>
    </location>
</feature>
<evidence type="ECO:0000313" key="6">
    <source>
        <dbReference type="EMBL" id="MDA5094809.1"/>
    </source>
</evidence>
<evidence type="ECO:0000256" key="2">
    <source>
        <dbReference type="ARBA" id="ARBA00022692"/>
    </source>
</evidence>
<comment type="subcellular location">
    <subcellularLocation>
        <location evidence="1">Endomembrane system</location>
        <topology evidence="1">Multi-pass membrane protein</topology>
    </subcellularLocation>
</comment>
<evidence type="ECO:0000256" key="5">
    <source>
        <dbReference type="SAM" id="Phobius"/>
    </source>
</evidence>
<evidence type="ECO:0000256" key="3">
    <source>
        <dbReference type="ARBA" id="ARBA00022989"/>
    </source>
</evidence>
<dbReference type="Pfam" id="PF04191">
    <property type="entry name" value="PEMT"/>
    <property type="match status" value="1"/>
</dbReference>